<dbReference type="AlphaFoldDB" id="A0A0N5C0Q0"/>
<name>A0A0N5C0Q0_STREA</name>
<keyword evidence="1" id="KW-1185">Reference proteome</keyword>
<proteinExistence type="predicted"/>
<dbReference type="WBParaSite" id="SPAL_0001157800.1">
    <property type="protein sequence ID" value="SPAL_0001157800.1"/>
    <property type="gene ID" value="SPAL_0001157800"/>
</dbReference>
<accession>A0A0N5C0Q0</accession>
<dbReference type="STRING" id="174720.A0A0N5C0Q0"/>
<sequence>MGKLFRVSLSFIQSCQRFASKKVVKMPKFSESKAYQGFDKYRMNEKLISPPIDTSYYNSSSYRNKVILSFLLSELTLVIYIAFLRGENEFDKVFNTPFYVLSLNSERSTIRYEIDKARAKGEDTKLLEERLAYVDIKEAAAKARFEKAK</sequence>
<evidence type="ECO:0000313" key="2">
    <source>
        <dbReference type="WBParaSite" id="SPAL_0001157800.1"/>
    </source>
</evidence>
<organism evidence="1 2">
    <name type="scientific">Strongyloides papillosus</name>
    <name type="common">Intestinal threadworm</name>
    <dbReference type="NCBI Taxonomy" id="174720"/>
    <lineage>
        <taxon>Eukaryota</taxon>
        <taxon>Metazoa</taxon>
        <taxon>Ecdysozoa</taxon>
        <taxon>Nematoda</taxon>
        <taxon>Chromadorea</taxon>
        <taxon>Rhabditida</taxon>
        <taxon>Tylenchina</taxon>
        <taxon>Panagrolaimomorpha</taxon>
        <taxon>Strongyloidoidea</taxon>
        <taxon>Strongyloididae</taxon>
        <taxon>Strongyloides</taxon>
    </lineage>
</organism>
<evidence type="ECO:0000313" key="1">
    <source>
        <dbReference type="Proteomes" id="UP000046392"/>
    </source>
</evidence>
<dbReference type="Proteomes" id="UP000046392">
    <property type="component" value="Unplaced"/>
</dbReference>
<protein>
    <submittedName>
        <fullName evidence="2">Uncharacterized protein</fullName>
    </submittedName>
</protein>
<reference evidence="2" key="1">
    <citation type="submission" date="2017-02" db="UniProtKB">
        <authorList>
            <consortium name="WormBaseParasite"/>
        </authorList>
    </citation>
    <scope>IDENTIFICATION</scope>
</reference>